<reference evidence="1 2" key="2">
    <citation type="journal article" date="2022" name="Mol. Ecol. Resour.">
        <title>The genomes of chicory, endive, great burdock and yacon provide insights into Asteraceae paleo-polyploidization history and plant inulin production.</title>
        <authorList>
            <person name="Fan W."/>
            <person name="Wang S."/>
            <person name="Wang H."/>
            <person name="Wang A."/>
            <person name="Jiang F."/>
            <person name="Liu H."/>
            <person name="Zhao H."/>
            <person name="Xu D."/>
            <person name="Zhang Y."/>
        </authorList>
    </citation>
    <scope>NUCLEOTIDE SEQUENCE [LARGE SCALE GENOMIC DNA]</scope>
    <source>
        <strain evidence="2">cv. Yunnan</strain>
        <tissue evidence="1">Leaves</tissue>
    </source>
</reference>
<evidence type="ECO:0000313" key="2">
    <source>
        <dbReference type="Proteomes" id="UP001056120"/>
    </source>
</evidence>
<keyword evidence="2" id="KW-1185">Reference proteome</keyword>
<dbReference type="Proteomes" id="UP001056120">
    <property type="component" value="Linkage Group LG05"/>
</dbReference>
<protein>
    <submittedName>
        <fullName evidence="1">Uncharacterized protein</fullName>
    </submittedName>
</protein>
<name>A0ACB9J586_9ASTR</name>
<organism evidence="1 2">
    <name type="scientific">Smallanthus sonchifolius</name>
    <dbReference type="NCBI Taxonomy" id="185202"/>
    <lineage>
        <taxon>Eukaryota</taxon>
        <taxon>Viridiplantae</taxon>
        <taxon>Streptophyta</taxon>
        <taxon>Embryophyta</taxon>
        <taxon>Tracheophyta</taxon>
        <taxon>Spermatophyta</taxon>
        <taxon>Magnoliopsida</taxon>
        <taxon>eudicotyledons</taxon>
        <taxon>Gunneridae</taxon>
        <taxon>Pentapetalae</taxon>
        <taxon>asterids</taxon>
        <taxon>campanulids</taxon>
        <taxon>Asterales</taxon>
        <taxon>Asteraceae</taxon>
        <taxon>Asteroideae</taxon>
        <taxon>Heliantheae alliance</taxon>
        <taxon>Millerieae</taxon>
        <taxon>Smallanthus</taxon>
    </lineage>
</organism>
<reference evidence="2" key="1">
    <citation type="journal article" date="2022" name="Mol. Ecol. Resour.">
        <title>The genomes of chicory, endive, great burdock and yacon provide insights into Asteraceae palaeo-polyploidization history and plant inulin production.</title>
        <authorList>
            <person name="Fan W."/>
            <person name="Wang S."/>
            <person name="Wang H."/>
            <person name="Wang A."/>
            <person name="Jiang F."/>
            <person name="Liu H."/>
            <person name="Zhao H."/>
            <person name="Xu D."/>
            <person name="Zhang Y."/>
        </authorList>
    </citation>
    <scope>NUCLEOTIDE SEQUENCE [LARGE SCALE GENOMIC DNA]</scope>
    <source>
        <strain evidence="2">cv. Yunnan</strain>
    </source>
</reference>
<comment type="caution">
    <text evidence="1">The sequence shown here is derived from an EMBL/GenBank/DDBJ whole genome shotgun (WGS) entry which is preliminary data.</text>
</comment>
<dbReference type="EMBL" id="CM042022">
    <property type="protein sequence ID" value="KAI3815286.1"/>
    <property type="molecule type" value="Genomic_DNA"/>
</dbReference>
<evidence type="ECO:0000313" key="1">
    <source>
        <dbReference type="EMBL" id="KAI3815286.1"/>
    </source>
</evidence>
<sequence>MLGYLLMGRDMGIGTICMDEKVSCSDEEASDDGMGKEQPSSDDPFLYKELSISCRKPKRKTIAIRNNMLMKRGAGERAEGVIEVSSIAKGDGGTLFNDFEKFIQMGQIRGLEIDGTSIDFEKFVTRMSENMVDH</sequence>
<proteinExistence type="predicted"/>
<accession>A0ACB9J586</accession>
<gene>
    <name evidence="1" type="ORF">L1987_14948</name>
</gene>